<dbReference type="Gene3D" id="3.40.50.300">
    <property type="entry name" value="P-loop containing nucleotide triphosphate hydrolases"/>
    <property type="match status" value="1"/>
</dbReference>
<evidence type="ECO:0000313" key="3">
    <source>
        <dbReference type="EMBL" id="NLT79068.1"/>
    </source>
</evidence>
<dbReference type="CDD" id="cd00009">
    <property type="entry name" value="AAA"/>
    <property type="match status" value="1"/>
</dbReference>
<dbReference type="Pfam" id="PF13335">
    <property type="entry name" value="Mg_chelatase_C"/>
    <property type="match status" value="1"/>
</dbReference>
<protein>
    <submittedName>
        <fullName evidence="3">ATP-binding protein</fullName>
    </submittedName>
</protein>
<dbReference type="GO" id="GO:0005524">
    <property type="term" value="F:ATP binding"/>
    <property type="evidence" value="ECO:0007669"/>
    <property type="project" value="UniProtKB-KW"/>
</dbReference>
<dbReference type="AlphaFoldDB" id="A0A971CY40"/>
<feature type="compositionally biased region" description="Low complexity" evidence="1">
    <location>
        <begin position="182"/>
        <end position="194"/>
    </location>
</feature>
<dbReference type="InterPro" id="IPR027417">
    <property type="entry name" value="P-loop_NTPase"/>
</dbReference>
<accession>A0A971CY40</accession>
<feature type="domain" description="AAA+ ATPase" evidence="2">
    <location>
        <begin position="241"/>
        <end position="424"/>
    </location>
</feature>
<dbReference type="InterPro" id="IPR020568">
    <property type="entry name" value="Ribosomal_Su5_D2-typ_SF"/>
</dbReference>
<dbReference type="RefSeq" id="WP_273172703.1">
    <property type="nucleotide sequence ID" value="NZ_JAAXZR010000009.1"/>
</dbReference>
<dbReference type="Proteomes" id="UP000767327">
    <property type="component" value="Unassembled WGS sequence"/>
</dbReference>
<evidence type="ECO:0000259" key="2">
    <source>
        <dbReference type="SMART" id="SM00382"/>
    </source>
</evidence>
<reference evidence="3" key="1">
    <citation type="journal article" date="2020" name="Biotechnol. Biofuels">
        <title>New insights from the biogas microbiome by comprehensive genome-resolved metagenomics of nearly 1600 species originating from multiple anaerobic digesters.</title>
        <authorList>
            <person name="Campanaro S."/>
            <person name="Treu L."/>
            <person name="Rodriguez-R L.M."/>
            <person name="Kovalovszki A."/>
            <person name="Ziels R.M."/>
            <person name="Maus I."/>
            <person name="Zhu X."/>
            <person name="Kougias P.G."/>
            <person name="Basile A."/>
            <person name="Luo G."/>
            <person name="Schluter A."/>
            <person name="Konstantinidis K.T."/>
            <person name="Angelidaki I."/>
        </authorList>
    </citation>
    <scope>NUCLEOTIDE SEQUENCE</scope>
    <source>
        <strain evidence="3">AS01afH2WH_6</strain>
    </source>
</reference>
<reference evidence="3" key="2">
    <citation type="submission" date="2020-01" db="EMBL/GenBank/DDBJ databases">
        <authorList>
            <person name="Campanaro S."/>
        </authorList>
    </citation>
    <scope>NUCLEOTIDE SEQUENCE</scope>
    <source>
        <strain evidence="3">AS01afH2WH_6</strain>
    </source>
</reference>
<dbReference type="Pfam" id="PF01078">
    <property type="entry name" value="Mg_chelatase"/>
    <property type="match status" value="1"/>
</dbReference>
<evidence type="ECO:0000256" key="1">
    <source>
        <dbReference type="SAM" id="MobiDB-lite"/>
    </source>
</evidence>
<dbReference type="PANTHER" id="PTHR32039:SF7">
    <property type="entry name" value="COMPETENCE PROTEIN COMM"/>
    <property type="match status" value="1"/>
</dbReference>
<organism evidence="3 4">
    <name type="scientific">Bifidobacterium crudilactis</name>
    <dbReference type="NCBI Taxonomy" id="327277"/>
    <lineage>
        <taxon>Bacteria</taxon>
        <taxon>Bacillati</taxon>
        <taxon>Actinomycetota</taxon>
        <taxon>Actinomycetes</taxon>
        <taxon>Bifidobacteriales</taxon>
        <taxon>Bifidobacteriaceae</taxon>
        <taxon>Bifidobacterium</taxon>
    </lineage>
</organism>
<dbReference type="Gene3D" id="3.30.230.10">
    <property type="match status" value="1"/>
</dbReference>
<proteinExistence type="predicted"/>
<dbReference type="EMBL" id="JAAXZR010000009">
    <property type="protein sequence ID" value="NLT79068.1"/>
    <property type="molecule type" value="Genomic_DNA"/>
</dbReference>
<dbReference type="InterPro" id="IPR000523">
    <property type="entry name" value="Mg_chelatse_chII-like_cat_dom"/>
</dbReference>
<keyword evidence="3" id="KW-0547">Nucleotide-binding</keyword>
<dbReference type="SMART" id="SM00382">
    <property type="entry name" value="AAA"/>
    <property type="match status" value="1"/>
</dbReference>
<dbReference type="InterPro" id="IPR014721">
    <property type="entry name" value="Ribsml_uS5_D2-typ_fold_subgr"/>
</dbReference>
<dbReference type="InterPro" id="IPR003593">
    <property type="entry name" value="AAA+_ATPase"/>
</dbReference>
<sequence>MAIGTAQSVGMVGLRGFIVQMQAFISPGLPHFSIIGLPDTSVNEARERVRSACSASGFRWPETRVTVNLSPASLPKRGAAHDLAIAVSVLAAGRMIPTKDFDGMIALGELNLDGSVLPINGILPMLMHGARRGVRKAFVPAANMDEAELIPGIDVIGLHHLTELILQLGGTCELKTSSANTFAESSSSPLSNVSVTGPATPGNRDPATTSPAHPQGSGGVDMSQVSGQESAKWALTVAAAGGHHLIMTGPPGSGKTMLAERLPTILPPLGEVEQLEVASIRSLCGTLQQYGVTDIPPFEAPHHTASNASLVGGGGGLAQPGAITRAHHGVLFMDEAPEFSPRVLQSLREPLETGLVALARSQGTTVYPARFQLLMAANPCPCGFAYGTGEPCTCASRERRRYWNRLSGPILDRIDIQTEVLDVPCLPADSGSEKDSSESIRATVIAAREQARLRYQEHGWRCNAEATGGWLREHSSPAVLARVDQALRTSLLSMRGADRALRLAWTLADLHGHDGPETEDIDLGIHLRTRLS</sequence>
<comment type="caution">
    <text evidence="3">The sequence shown here is derived from an EMBL/GenBank/DDBJ whole genome shotgun (WGS) entry which is preliminary data.</text>
</comment>
<keyword evidence="3" id="KW-0067">ATP-binding</keyword>
<dbReference type="PANTHER" id="PTHR32039">
    <property type="entry name" value="MAGNESIUM-CHELATASE SUBUNIT CHLI"/>
    <property type="match status" value="1"/>
</dbReference>
<dbReference type="Pfam" id="PF13541">
    <property type="entry name" value="ChlI"/>
    <property type="match status" value="1"/>
</dbReference>
<gene>
    <name evidence="3" type="ORF">GXW98_02120</name>
</gene>
<feature type="region of interest" description="Disordered" evidence="1">
    <location>
        <begin position="182"/>
        <end position="225"/>
    </location>
</feature>
<dbReference type="InterPro" id="IPR045006">
    <property type="entry name" value="CHLI-like"/>
</dbReference>
<dbReference type="SUPFAM" id="SSF54211">
    <property type="entry name" value="Ribosomal protein S5 domain 2-like"/>
    <property type="match status" value="1"/>
</dbReference>
<evidence type="ECO:0000313" key="4">
    <source>
        <dbReference type="Proteomes" id="UP000767327"/>
    </source>
</evidence>
<name>A0A971CY40_9BIFI</name>
<dbReference type="InterPro" id="IPR025158">
    <property type="entry name" value="Mg_chelat-rel_C"/>
</dbReference>
<dbReference type="SUPFAM" id="SSF52540">
    <property type="entry name" value="P-loop containing nucleoside triphosphate hydrolases"/>
    <property type="match status" value="1"/>
</dbReference>